<name>A0A8J8T0N8_HALGN</name>
<keyword evidence="2" id="KW-1185">Reference proteome</keyword>
<dbReference type="AlphaFoldDB" id="A0A8J8T0N8"/>
<gene>
    <name evidence="1" type="ORF">FGO68_gene405</name>
</gene>
<proteinExistence type="predicted"/>
<reference evidence="1" key="1">
    <citation type="submission" date="2019-06" db="EMBL/GenBank/DDBJ databases">
        <authorList>
            <person name="Zheng W."/>
        </authorList>
    </citation>
    <scope>NUCLEOTIDE SEQUENCE</scope>
    <source>
        <strain evidence="1">QDHG01</strain>
    </source>
</reference>
<sequence length="100" mass="11531">MEPKNRGFIPKLIRLMIYSYLDPRTDLIAKISVLSTKERKYLTEKSPFLGNIIHLDVELATHPISIDYIFQLATSLTLIISPTHLNLESWVSNTDNLNEF</sequence>
<comment type="caution">
    <text evidence="1">The sequence shown here is derived from an EMBL/GenBank/DDBJ whole genome shotgun (WGS) entry which is preliminary data.</text>
</comment>
<dbReference type="Proteomes" id="UP000785679">
    <property type="component" value="Unassembled WGS sequence"/>
</dbReference>
<evidence type="ECO:0000313" key="2">
    <source>
        <dbReference type="Proteomes" id="UP000785679"/>
    </source>
</evidence>
<accession>A0A8J8T0N8</accession>
<organism evidence="1 2">
    <name type="scientific">Halteria grandinella</name>
    <dbReference type="NCBI Taxonomy" id="5974"/>
    <lineage>
        <taxon>Eukaryota</taxon>
        <taxon>Sar</taxon>
        <taxon>Alveolata</taxon>
        <taxon>Ciliophora</taxon>
        <taxon>Intramacronucleata</taxon>
        <taxon>Spirotrichea</taxon>
        <taxon>Stichotrichia</taxon>
        <taxon>Sporadotrichida</taxon>
        <taxon>Halteriidae</taxon>
        <taxon>Halteria</taxon>
    </lineage>
</organism>
<dbReference type="EMBL" id="RRYP01011715">
    <property type="protein sequence ID" value="TNV77555.1"/>
    <property type="molecule type" value="Genomic_DNA"/>
</dbReference>
<evidence type="ECO:0000313" key="1">
    <source>
        <dbReference type="EMBL" id="TNV77555.1"/>
    </source>
</evidence>
<protein>
    <submittedName>
        <fullName evidence="1">Uncharacterized protein</fullName>
    </submittedName>
</protein>